<dbReference type="AlphaFoldDB" id="A0A918TTC7"/>
<feature type="domain" description="Hedgehog/Intein (Hint)" evidence="1">
    <location>
        <begin position="182"/>
        <end position="328"/>
    </location>
</feature>
<proteinExistence type="predicted"/>
<dbReference type="RefSeq" id="WP_229804812.1">
    <property type="nucleotide sequence ID" value="NZ_BMYJ01000009.1"/>
</dbReference>
<protein>
    <recommendedName>
        <fullName evidence="1">Hedgehog/Intein (Hint) domain-containing protein</fullName>
    </recommendedName>
</protein>
<dbReference type="Proteomes" id="UP000638981">
    <property type="component" value="Unassembled WGS sequence"/>
</dbReference>
<dbReference type="InterPro" id="IPR028992">
    <property type="entry name" value="Hedgehog/Intein_dom"/>
</dbReference>
<accession>A0A918TTC7</accession>
<evidence type="ECO:0000259" key="1">
    <source>
        <dbReference type="Pfam" id="PF13403"/>
    </source>
</evidence>
<dbReference type="Gene3D" id="2.170.16.10">
    <property type="entry name" value="Hedgehog/Intein (Hint) domain"/>
    <property type="match status" value="1"/>
</dbReference>
<reference evidence="2" key="1">
    <citation type="journal article" date="2014" name="Int. J. Syst. Evol. Microbiol.">
        <title>Complete genome sequence of Corynebacterium casei LMG S-19264T (=DSM 44701T), isolated from a smear-ripened cheese.</title>
        <authorList>
            <consortium name="US DOE Joint Genome Institute (JGI-PGF)"/>
            <person name="Walter F."/>
            <person name="Albersmeier A."/>
            <person name="Kalinowski J."/>
            <person name="Ruckert C."/>
        </authorList>
    </citation>
    <scope>NUCLEOTIDE SEQUENCE</scope>
    <source>
        <strain evidence="2">KCTC 23310</strain>
    </source>
</reference>
<dbReference type="SUPFAM" id="SSF51294">
    <property type="entry name" value="Hedgehog/intein (Hint) domain"/>
    <property type="match status" value="1"/>
</dbReference>
<organism evidence="2 3">
    <name type="scientific">Neogemmobacter tilapiae</name>
    <dbReference type="NCBI Taxonomy" id="875041"/>
    <lineage>
        <taxon>Bacteria</taxon>
        <taxon>Pseudomonadati</taxon>
        <taxon>Pseudomonadota</taxon>
        <taxon>Alphaproteobacteria</taxon>
        <taxon>Rhodobacterales</taxon>
        <taxon>Paracoccaceae</taxon>
        <taxon>Neogemmobacter</taxon>
    </lineage>
</organism>
<gene>
    <name evidence="2" type="ORF">GCM10007315_28520</name>
</gene>
<comment type="caution">
    <text evidence="2">The sequence shown here is derived from an EMBL/GenBank/DDBJ whole genome shotgun (WGS) entry which is preliminary data.</text>
</comment>
<dbReference type="Pfam" id="PF13403">
    <property type="entry name" value="Hint_2"/>
    <property type="match status" value="1"/>
</dbReference>
<reference evidence="2" key="2">
    <citation type="submission" date="2020-09" db="EMBL/GenBank/DDBJ databases">
        <authorList>
            <person name="Sun Q."/>
            <person name="Kim S."/>
        </authorList>
    </citation>
    <scope>NUCLEOTIDE SEQUENCE</scope>
    <source>
        <strain evidence="2">KCTC 23310</strain>
    </source>
</reference>
<keyword evidence="3" id="KW-1185">Reference proteome</keyword>
<dbReference type="InterPro" id="IPR036844">
    <property type="entry name" value="Hint_dom_sf"/>
</dbReference>
<name>A0A918TTC7_9RHOB</name>
<sequence length="387" mass="42213">MADLTYTTPIPVRGDMLASLTGQPTNNGNPGDPNFGIRLPNATALGSSTTEYRLVWFQNVNNTATQFGNGQFWRLQSYNPAADNDGDPTTGNNGWSTVPNFGNLTPKHDLVNNMGAGDEYIVFEGQNGRFLLYDLNGGLPTTPTNLTYYRNAVNRQLGENGDPALGDNDGELDFYDAYQAYICFVAGTLIDTPKGLVAVEDLRPGDLVWTLDHGAQSLRWVGRRDLSLCDLMVNPELRPVSVQAGALGDGLPQRALHLSPQHRLLVRSAIAQRMAGQDEVLVAVKHLVGLPGIAAMRAFRPVTYVHLMFDRHEVVLAEGAPAESLFTGPEALRAIGPEGRRELRLLFPELVRGDAAAPARVLLRGRVARRLAYRHGQNAKPLLRARG</sequence>
<evidence type="ECO:0000313" key="2">
    <source>
        <dbReference type="EMBL" id="GHC62679.1"/>
    </source>
</evidence>
<dbReference type="EMBL" id="BMYJ01000009">
    <property type="protein sequence ID" value="GHC62679.1"/>
    <property type="molecule type" value="Genomic_DNA"/>
</dbReference>
<evidence type="ECO:0000313" key="3">
    <source>
        <dbReference type="Proteomes" id="UP000638981"/>
    </source>
</evidence>